<keyword evidence="5" id="KW-1185">Reference proteome</keyword>
<dbReference type="GO" id="GO:0003723">
    <property type="term" value="F:RNA binding"/>
    <property type="evidence" value="ECO:0007669"/>
    <property type="project" value="InterPro"/>
</dbReference>
<evidence type="ECO:0008006" key="6">
    <source>
        <dbReference type="Google" id="ProtNLM"/>
    </source>
</evidence>
<dbReference type="EMBL" id="MLFT02000006">
    <property type="protein sequence ID" value="PHT45116.1"/>
    <property type="molecule type" value="Genomic_DNA"/>
</dbReference>
<dbReference type="GO" id="GO:0009451">
    <property type="term" value="P:RNA modification"/>
    <property type="evidence" value="ECO:0007669"/>
    <property type="project" value="InterPro"/>
</dbReference>
<dbReference type="PROSITE" id="PS51375">
    <property type="entry name" value="PPR"/>
    <property type="match status" value="2"/>
</dbReference>
<dbReference type="Proteomes" id="UP000224567">
    <property type="component" value="Unassembled WGS sequence"/>
</dbReference>
<evidence type="ECO:0000256" key="1">
    <source>
        <dbReference type="ARBA" id="ARBA00022737"/>
    </source>
</evidence>
<gene>
    <name evidence="4" type="ORF">CQW23_14274</name>
</gene>
<reference evidence="5" key="2">
    <citation type="journal article" date="2017" name="J. Anim. Genet.">
        <title>Multiple reference genome sequences of hot pepper reveal the massive evolution of plant disease resistance genes by retroduplication.</title>
        <authorList>
            <person name="Kim S."/>
            <person name="Park J."/>
            <person name="Yeom S.-I."/>
            <person name="Kim Y.-M."/>
            <person name="Seo E."/>
            <person name="Kim K.-T."/>
            <person name="Kim M.-S."/>
            <person name="Lee J.M."/>
            <person name="Cheong K."/>
            <person name="Shin H.-S."/>
            <person name="Kim S.-B."/>
            <person name="Han K."/>
            <person name="Lee J."/>
            <person name="Park M."/>
            <person name="Lee H.-A."/>
            <person name="Lee H.-Y."/>
            <person name="Lee Y."/>
            <person name="Oh S."/>
            <person name="Lee J.H."/>
            <person name="Choi E."/>
            <person name="Choi E."/>
            <person name="Lee S.E."/>
            <person name="Jeon J."/>
            <person name="Kim H."/>
            <person name="Choi G."/>
            <person name="Song H."/>
            <person name="Lee J."/>
            <person name="Lee S.-C."/>
            <person name="Kwon J.-K."/>
            <person name="Lee H.-Y."/>
            <person name="Koo N."/>
            <person name="Hong Y."/>
            <person name="Kim R.W."/>
            <person name="Kang W.-H."/>
            <person name="Huh J.H."/>
            <person name="Kang B.-C."/>
            <person name="Yang T.-J."/>
            <person name="Lee Y.-H."/>
            <person name="Bennetzen J.L."/>
            <person name="Choi D."/>
        </authorList>
    </citation>
    <scope>NUCLEOTIDE SEQUENCE [LARGE SCALE GENOMIC DNA]</scope>
    <source>
        <strain evidence="5">cv. PBC81</strain>
    </source>
</reference>
<dbReference type="Gene3D" id="1.25.40.10">
    <property type="entry name" value="Tetratricopeptide repeat domain"/>
    <property type="match status" value="1"/>
</dbReference>
<evidence type="ECO:0000256" key="3">
    <source>
        <dbReference type="SAM" id="Phobius"/>
    </source>
</evidence>
<dbReference type="NCBIfam" id="TIGR00756">
    <property type="entry name" value="PPR"/>
    <property type="match status" value="2"/>
</dbReference>
<accession>A0A2G2WIP1</accession>
<dbReference type="InterPro" id="IPR002885">
    <property type="entry name" value="PPR_rpt"/>
</dbReference>
<proteinExistence type="predicted"/>
<dbReference type="InterPro" id="IPR011990">
    <property type="entry name" value="TPR-like_helical_dom_sf"/>
</dbReference>
<evidence type="ECO:0000313" key="4">
    <source>
        <dbReference type="EMBL" id="PHT45116.1"/>
    </source>
</evidence>
<organism evidence="4 5">
    <name type="scientific">Capsicum baccatum</name>
    <name type="common">Peruvian pepper</name>
    <dbReference type="NCBI Taxonomy" id="33114"/>
    <lineage>
        <taxon>Eukaryota</taxon>
        <taxon>Viridiplantae</taxon>
        <taxon>Streptophyta</taxon>
        <taxon>Embryophyta</taxon>
        <taxon>Tracheophyta</taxon>
        <taxon>Spermatophyta</taxon>
        <taxon>Magnoliopsida</taxon>
        <taxon>eudicotyledons</taxon>
        <taxon>Gunneridae</taxon>
        <taxon>Pentapetalae</taxon>
        <taxon>asterids</taxon>
        <taxon>lamiids</taxon>
        <taxon>Solanales</taxon>
        <taxon>Solanaceae</taxon>
        <taxon>Solanoideae</taxon>
        <taxon>Capsiceae</taxon>
        <taxon>Capsicum</taxon>
    </lineage>
</organism>
<reference evidence="4 5" key="1">
    <citation type="journal article" date="2017" name="Genome Biol.">
        <title>New reference genome sequences of hot pepper reveal the massive evolution of plant disease-resistance genes by retroduplication.</title>
        <authorList>
            <person name="Kim S."/>
            <person name="Park J."/>
            <person name="Yeom S.I."/>
            <person name="Kim Y.M."/>
            <person name="Seo E."/>
            <person name="Kim K.T."/>
            <person name="Kim M.S."/>
            <person name="Lee J.M."/>
            <person name="Cheong K."/>
            <person name="Shin H.S."/>
            <person name="Kim S.B."/>
            <person name="Han K."/>
            <person name="Lee J."/>
            <person name="Park M."/>
            <person name="Lee H.A."/>
            <person name="Lee H.Y."/>
            <person name="Lee Y."/>
            <person name="Oh S."/>
            <person name="Lee J.H."/>
            <person name="Choi E."/>
            <person name="Choi E."/>
            <person name="Lee S.E."/>
            <person name="Jeon J."/>
            <person name="Kim H."/>
            <person name="Choi G."/>
            <person name="Song H."/>
            <person name="Lee J."/>
            <person name="Lee S.C."/>
            <person name="Kwon J.K."/>
            <person name="Lee H.Y."/>
            <person name="Koo N."/>
            <person name="Hong Y."/>
            <person name="Kim R.W."/>
            <person name="Kang W.H."/>
            <person name="Huh J.H."/>
            <person name="Kang B.C."/>
            <person name="Yang T.J."/>
            <person name="Lee Y.H."/>
            <person name="Bennetzen J.L."/>
            <person name="Choi D."/>
        </authorList>
    </citation>
    <scope>NUCLEOTIDE SEQUENCE [LARGE SCALE GENOMIC DNA]</scope>
    <source>
        <strain evidence="5">cv. PBC81</strain>
    </source>
</reference>
<keyword evidence="1" id="KW-0677">Repeat</keyword>
<feature type="transmembrane region" description="Helical" evidence="3">
    <location>
        <begin position="153"/>
        <end position="173"/>
    </location>
</feature>
<dbReference type="AlphaFoldDB" id="A0A2G2WIP1"/>
<dbReference type="Pfam" id="PF13041">
    <property type="entry name" value="PPR_2"/>
    <property type="match status" value="1"/>
</dbReference>
<evidence type="ECO:0000313" key="5">
    <source>
        <dbReference type="Proteomes" id="UP000224567"/>
    </source>
</evidence>
<dbReference type="PANTHER" id="PTHR47926">
    <property type="entry name" value="PENTATRICOPEPTIDE REPEAT-CONTAINING PROTEIN"/>
    <property type="match status" value="1"/>
</dbReference>
<dbReference type="OrthoDB" id="1248612at2759"/>
<feature type="repeat" description="PPR" evidence="2">
    <location>
        <begin position="21"/>
        <end position="51"/>
    </location>
</feature>
<feature type="transmembrane region" description="Helical" evidence="3">
    <location>
        <begin position="120"/>
        <end position="141"/>
    </location>
</feature>
<dbReference type="Pfam" id="PF01535">
    <property type="entry name" value="PPR"/>
    <property type="match status" value="1"/>
</dbReference>
<dbReference type="InterPro" id="IPR046960">
    <property type="entry name" value="PPR_At4g14850-like_plant"/>
</dbReference>
<comment type="caution">
    <text evidence="4">The sequence shown here is derived from an EMBL/GenBank/DDBJ whole genome shotgun (WGS) entry which is preliminary data.</text>
</comment>
<dbReference type="PANTHER" id="PTHR47926:SF380">
    <property type="entry name" value="PENTATRICOPEPTIDE REPEAT-CONTAINING PROTEIN"/>
    <property type="match status" value="1"/>
</dbReference>
<feature type="repeat" description="PPR" evidence="2">
    <location>
        <begin position="52"/>
        <end position="86"/>
    </location>
</feature>
<keyword evidence="3" id="KW-0812">Transmembrane</keyword>
<name>A0A2G2WIP1_CAPBA</name>
<protein>
    <recommendedName>
        <fullName evidence="6">Pentatricopeptide repeat-containing protein</fullName>
    </recommendedName>
</protein>
<sequence length="232" mass="26513">MQKKEVFCDAVNVFEAMPEKNVVSYNAILSGYLGIGDFMSARKMFDEMGERHVASWNAMINGYVKVGRMREVCELFDKMPETNEVSYTIMILGRVRVSGFEEAWRWFVDMRRRGVMDQKMFLLVLLVVIGLDNVVTLENLVTLAMKVGYREDVVVGTAILNAFIRVGNFDMALRRLKLTAGDRKLYFVGHTELDDDGDLFYPMEIKVYDIPKLDGQHPKVESSHVVPTGLLH</sequence>
<evidence type="ECO:0000256" key="2">
    <source>
        <dbReference type="PROSITE-ProRule" id="PRU00708"/>
    </source>
</evidence>
<keyword evidence="3" id="KW-0472">Membrane</keyword>
<keyword evidence="3" id="KW-1133">Transmembrane helix</keyword>